<dbReference type="SUPFAM" id="SSF54695">
    <property type="entry name" value="POZ domain"/>
    <property type="match status" value="1"/>
</dbReference>
<dbReference type="Gene3D" id="1.25.40.420">
    <property type="match status" value="1"/>
</dbReference>
<proteinExistence type="predicted"/>
<evidence type="ECO:0000259" key="2">
    <source>
        <dbReference type="PROSITE" id="PS50144"/>
    </source>
</evidence>
<feature type="domain" description="MATH" evidence="2">
    <location>
        <begin position="451"/>
        <end position="585"/>
    </location>
</feature>
<dbReference type="Pfam" id="PF00651">
    <property type="entry name" value="BTB"/>
    <property type="match status" value="1"/>
</dbReference>
<dbReference type="PANTHER" id="PTHR45774:SF3">
    <property type="entry name" value="BTB (POZ) DOMAIN-CONTAINING 2B-RELATED"/>
    <property type="match status" value="1"/>
</dbReference>
<evidence type="ECO:0000313" key="3">
    <source>
        <dbReference type="EMBL" id="KAL3088916.1"/>
    </source>
</evidence>
<protein>
    <recommendedName>
        <fullName evidence="5">BTB/POZ domain-containing protein</fullName>
    </recommendedName>
</protein>
<dbReference type="Pfam" id="PF07707">
    <property type="entry name" value="BACK"/>
    <property type="match status" value="1"/>
</dbReference>
<dbReference type="Gene3D" id="2.60.210.10">
    <property type="entry name" value="Apoptosis, Tumor Necrosis Factor Receptor Associated Protein 2, Chain A"/>
    <property type="match status" value="2"/>
</dbReference>
<accession>A0ABD2JE81</accession>
<dbReference type="SMART" id="SM00875">
    <property type="entry name" value="BACK"/>
    <property type="match status" value="1"/>
</dbReference>
<evidence type="ECO:0000259" key="1">
    <source>
        <dbReference type="PROSITE" id="PS50097"/>
    </source>
</evidence>
<dbReference type="InterPro" id="IPR000210">
    <property type="entry name" value="BTB/POZ_dom"/>
</dbReference>
<evidence type="ECO:0008006" key="5">
    <source>
        <dbReference type="Google" id="ProtNLM"/>
    </source>
</evidence>
<dbReference type="SMART" id="SM00061">
    <property type="entry name" value="MATH"/>
    <property type="match status" value="2"/>
</dbReference>
<feature type="domain" description="BTB" evidence="1">
    <location>
        <begin position="21"/>
        <end position="100"/>
    </location>
</feature>
<dbReference type="PANTHER" id="PTHR45774">
    <property type="entry name" value="BTB/POZ DOMAIN-CONTAINING"/>
    <property type="match status" value="1"/>
</dbReference>
<dbReference type="AlphaFoldDB" id="A0ABD2JE81"/>
<name>A0ABD2JE81_9BILA</name>
<dbReference type="PROSITE" id="PS50144">
    <property type="entry name" value="MATH"/>
    <property type="match status" value="2"/>
</dbReference>
<dbReference type="InterPro" id="IPR011333">
    <property type="entry name" value="SKP1/BTB/POZ_sf"/>
</dbReference>
<dbReference type="SUPFAM" id="SSF49599">
    <property type="entry name" value="TRAF domain-like"/>
    <property type="match status" value="2"/>
</dbReference>
<dbReference type="PROSITE" id="PS50097">
    <property type="entry name" value="BTB"/>
    <property type="match status" value="1"/>
</dbReference>
<dbReference type="InterPro" id="IPR002083">
    <property type="entry name" value="MATH/TRAF_dom"/>
</dbReference>
<sequence>MPSSGNSVDRMKHLLSSGEHSDVHFLVGYGDAQEVLPAHQLVLRNASEVFDAMFRFDSKNEQAENASANCPAVVEVPDVEPAAFKVMLSFVYADDLSELNGNIAMEVLYAAKKYNIPGLVGPPLQIPISELRNVFMAYAQALLFELEDFVSQCLRYICQNAAKLFKSTDFLQIDQKTLCYFFERDHLLISDEFELWKAALRWADEKCRQNGFECSPENCRDVLGPALFKIHLPNLHESDFSKYVVPSGILTMEEVISVYQFNAQPYLYFRGVSKQLYSLKFPSHGRISDWNIVKRNRRGTLVLEIENLAEFSGKNVGSSRFSDAVYINGLAWRIEAEIRKKTESTTDVKCLGIYLRCDTKEGEHWPCICSATFRIVSQKSDATNSIGTRCDCVFNNLRIFGFGNFITFAELMDPKNGFYEKNDDKVTLAIDVTVNDEKTEEQLISDPNKSNGTLSMEIENLLEFEREVIGSERRSETWQIKGFSWKILAKIEKQYENTDEKWLSFYIFCNAPKADKNWSCKWSATFQIMSQKSGMEDYKKQIANEETFNNKAISRGFPNFISFAELLDPSKGLYNQNEDKVKLDIDVTVK</sequence>
<dbReference type="InterPro" id="IPR011705">
    <property type="entry name" value="BACK"/>
</dbReference>
<dbReference type="Pfam" id="PF22486">
    <property type="entry name" value="MATH_2"/>
    <property type="match status" value="2"/>
</dbReference>
<dbReference type="InterPro" id="IPR008974">
    <property type="entry name" value="TRAF-like"/>
</dbReference>
<reference evidence="3 4" key="1">
    <citation type="submission" date="2024-10" db="EMBL/GenBank/DDBJ databases">
        <authorList>
            <person name="Kim D."/>
        </authorList>
    </citation>
    <scope>NUCLEOTIDE SEQUENCE [LARGE SCALE GENOMIC DNA]</scope>
    <source>
        <strain evidence="3">BH-2024</strain>
    </source>
</reference>
<dbReference type="Gene3D" id="3.30.710.10">
    <property type="entry name" value="Potassium Channel Kv1.1, Chain A"/>
    <property type="match status" value="1"/>
</dbReference>
<evidence type="ECO:0000313" key="4">
    <source>
        <dbReference type="Proteomes" id="UP001620626"/>
    </source>
</evidence>
<dbReference type="Proteomes" id="UP001620626">
    <property type="component" value="Unassembled WGS sequence"/>
</dbReference>
<organism evidence="3 4">
    <name type="scientific">Heterodera trifolii</name>
    <dbReference type="NCBI Taxonomy" id="157864"/>
    <lineage>
        <taxon>Eukaryota</taxon>
        <taxon>Metazoa</taxon>
        <taxon>Ecdysozoa</taxon>
        <taxon>Nematoda</taxon>
        <taxon>Chromadorea</taxon>
        <taxon>Rhabditida</taxon>
        <taxon>Tylenchina</taxon>
        <taxon>Tylenchomorpha</taxon>
        <taxon>Tylenchoidea</taxon>
        <taxon>Heteroderidae</taxon>
        <taxon>Heteroderinae</taxon>
        <taxon>Heterodera</taxon>
    </lineage>
</organism>
<dbReference type="SMART" id="SM00225">
    <property type="entry name" value="BTB"/>
    <property type="match status" value="1"/>
</dbReference>
<dbReference type="EMBL" id="JBICBT010000993">
    <property type="protein sequence ID" value="KAL3088916.1"/>
    <property type="molecule type" value="Genomic_DNA"/>
</dbReference>
<feature type="domain" description="MATH" evidence="2">
    <location>
        <begin position="298"/>
        <end position="430"/>
    </location>
</feature>
<gene>
    <name evidence="3" type="ORF">niasHT_028692</name>
</gene>
<comment type="caution">
    <text evidence="3">The sequence shown here is derived from an EMBL/GenBank/DDBJ whole genome shotgun (WGS) entry which is preliminary data.</text>
</comment>
<keyword evidence="4" id="KW-1185">Reference proteome</keyword>